<dbReference type="Proteomes" id="UP000323917">
    <property type="component" value="Chromosome"/>
</dbReference>
<dbReference type="KEGG" id="bgok:Pr1d_43480"/>
<protein>
    <submittedName>
        <fullName evidence="1">Uncharacterized protein</fullName>
    </submittedName>
</protein>
<name>A0A5B9QDH5_9BACT</name>
<evidence type="ECO:0000313" key="1">
    <source>
        <dbReference type="EMBL" id="QEG37008.1"/>
    </source>
</evidence>
<evidence type="ECO:0000313" key="2">
    <source>
        <dbReference type="Proteomes" id="UP000323917"/>
    </source>
</evidence>
<accession>A0A5B9QDH5</accession>
<reference evidence="1 2" key="1">
    <citation type="submission" date="2019-08" db="EMBL/GenBank/DDBJ databases">
        <title>Deep-cultivation of Planctomycetes and their phenomic and genomic characterization uncovers novel biology.</title>
        <authorList>
            <person name="Wiegand S."/>
            <person name="Jogler M."/>
            <person name="Boedeker C."/>
            <person name="Pinto D."/>
            <person name="Vollmers J."/>
            <person name="Rivas-Marin E."/>
            <person name="Kohn T."/>
            <person name="Peeters S.H."/>
            <person name="Heuer A."/>
            <person name="Rast P."/>
            <person name="Oberbeckmann S."/>
            <person name="Bunk B."/>
            <person name="Jeske O."/>
            <person name="Meyerdierks A."/>
            <person name="Storesund J.E."/>
            <person name="Kallscheuer N."/>
            <person name="Luecker S."/>
            <person name="Lage O.M."/>
            <person name="Pohl T."/>
            <person name="Merkel B.J."/>
            <person name="Hornburger P."/>
            <person name="Mueller R.-W."/>
            <person name="Bruemmer F."/>
            <person name="Labrenz M."/>
            <person name="Spormann A.M."/>
            <person name="Op den Camp H."/>
            <person name="Overmann J."/>
            <person name="Amann R."/>
            <person name="Jetten M.S.M."/>
            <person name="Mascher T."/>
            <person name="Medema M.H."/>
            <person name="Devos D.P."/>
            <person name="Kaster A.-K."/>
            <person name="Ovreas L."/>
            <person name="Rohde M."/>
            <person name="Galperin M.Y."/>
            <person name="Jogler C."/>
        </authorList>
    </citation>
    <scope>NUCLEOTIDE SEQUENCE [LARGE SCALE GENOMIC DNA]</scope>
    <source>
        <strain evidence="1 2">Pr1d</strain>
    </source>
</reference>
<sequence length="63" mass="7266">MFSEIMTTPSVLRAMETRPVILTSQFDRVKRFPRLPPGPNLLRYNALQPLLREIYEGIGSLFS</sequence>
<keyword evidence="2" id="KW-1185">Reference proteome</keyword>
<gene>
    <name evidence="1" type="ORF">Pr1d_43480</name>
</gene>
<proteinExistence type="predicted"/>
<dbReference type="EMBL" id="CP042913">
    <property type="protein sequence ID" value="QEG37008.1"/>
    <property type="molecule type" value="Genomic_DNA"/>
</dbReference>
<dbReference type="AlphaFoldDB" id="A0A5B9QDH5"/>
<organism evidence="1 2">
    <name type="scientific">Bythopirellula goksoeyrii</name>
    <dbReference type="NCBI Taxonomy" id="1400387"/>
    <lineage>
        <taxon>Bacteria</taxon>
        <taxon>Pseudomonadati</taxon>
        <taxon>Planctomycetota</taxon>
        <taxon>Planctomycetia</taxon>
        <taxon>Pirellulales</taxon>
        <taxon>Lacipirellulaceae</taxon>
        <taxon>Bythopirellula</taxon>
    </lineage>
</organism>